<dbReference type="PANTHER" id="PTHR30487">
    <property type="entry name" value="TYPE 4 PREPILIN-LIKE PROTEINS LEADER PEPTIDE-PROCESSING ENZYME"/>
    <property type="match status" value="1"/>
</dbReference>
<feature type="compositionally biased region" description="Polar residues" evidence="1">
    <location>
        <begin position="431"/>
        <end position="444"/>
    </location>
</feature>
<dbReference type="Proteomes" id="UP000319976">
    <property type="component" value="Chromosome"/>
</dbReference>
<evidence type="ECO:0000259" key="3">
    <source>
        <dbReference type="Pfam" id="PF06750"/>
    </source>
</evidence>
<dbReference type="RefSeq" id="WP_315851180.1">
    <property type="nucleotide sequence ID" value="NZ_CP036316.1"/>
</dbReference>
<keyword evidence="5" id="KW-1185">Reference proteome</keyword>
<feature type="transmembrane region" description="Helical" evidence="2">
    <location>
        <begin position="257"/>
        <end position="280"/>
    </location>
</feature>
<evidence type="ECO:0000313" key="5">
    <source>
        <dbReference type="Proteomes" id="UP000319976"/>
    </source>
</evidence>
<feature type="transmembrane region" description="Helical" evidence="2">
    <location>
        <begin position="314"/>
        <end position="331"/>
    </location>
</feature>
<dbReference type="Pfam" id="PF06750">
    <property type="entry name" value="A24_N_bact"/>
    <property type="match status" value="1"/>
</dbReference>
<feature type="compositionally biased region" description="Basic and acidic residues" evidence="1">
    <location>
        <begin position="412"/>
        <end position="429"/>
    </location>
</feature>
<evidence type="ECO:0000313" key="4">
    <source>
        <dbReference type="EMBL" id="QDT63982.1"/>
    </source>
</evidence>
<keyword evidence="2" id="KW-1133">Transmembrane helix</keyword>
<feature type="region of interest" description="Disordered" evidence="1">
    <location>
        <begin position="408"/>
        <end position="444"/>
    </location>
</feature>
<feature type="transmembrane region" description="Helical" evidence="2">
    <location>
        <begin position="376"/>
        <end position="398"/>
    </location>
</feature>
<feature type="transmembrane region" description="Helical" evidence="2">
    <location>
        <begin position="122"/>
        <end position="145"/>
    </location>
</feature>
<sequence>MPARSTFLLLLWCGFTVLILCGTADVCAAQEKLAWHTHDTELPPFMDRLKVTMEWLTALWFFALGCVIGSFLNVVIYRLPAGLSLNHPPSRCPKCEVPIRKFDNIPIFGWLRLRGRCRSCKVWIPIRYPLVELTVGLLFLFLLYWEALSGGANIANYKIPPYSGVVWIIWHAKWDIIGLYLYHLWWATTLLAAVLMVYDGHAIPRPLWITTILAGLIPACLLPHPVLFIDPIPEWLSQLVWRPEFLKNATVGYSYELGIGLSGPVDALFGLLAGLGLGLVATSTMKSPGSRGILFVLGTSGLFFGWQFVVPAALLGGCLALIASLLAGPIPTLQRLPLVVYAGIAAFVQLLFWRMSEGWSFWPDYKGWAILIEQPWWNAPAELSLGIAAIVAIGVWLLTGIIGNHSLTDDSPESKEEGDPANDVTKEAGSEESQPVGDSSPTST</sequence>
<dbReference type="AlphaFoldDB" id="A0A517T6H4"/>
<dbReference type="EMBL" id="CP036316">
    <property type="protein sequence ID" value="QDT63982.1"/>
    <property type="molecule type" value="Genomic_DNA"/>
</dbReference>
<name>A0A517T6H4_9PLAN</name>
<dbReference type="GO" id="GO:0004190">
    <property type="term" value="F:aspartic-type endopeptidase activity"/>
    <property type="evidence" value="ECO:0007669"/>
    <property type="project" value="TreeGrafter"/>
</dbReference>
<feature type="transmembrane region" description="Helical" evidence="2">
    <location>
        <begin position="292"/>
        <end position="308"/>
    </location>
</feature>
<feature type="transmembrane region" description="Helical" evidence="2">
    <location>
        <begin position="180"/>
        <end position="198"/>
    </location>
</feature>
<organism evidence="4 5">
    <name type="scientific">Calycomorphotria hydatis</name>
    <dbReference type="NCBI Taxonomy" id="2528027"/>
    <lineage>
        <taxon>Bacteria</taxon>
        <taxon>Pseudomonadati</taxon>
        <taxon>Planctomycetota</taxon>
        <taxon>Planctomycetia</taxon>
        <taxon>Planctomycetales</taxon>
        <taxon>Planctomycetaceae</taxon>
        <taxon>Calycomorphotria</taxon>
    </lineage>
</organism>
<protein>
    <submittedName>
        <fullName evidence="4">Type 4 prepilin-like proteins leader peptide-processing enzyme</fullName>
    </submittedName>
</protein>
<dbReference type="InterPro" id="IPR050882">
    <property type="entry name" value="Prepilin_peptidase/N-MTase"/>
</dbReference>
<evidence type="ECO:0000256" key="2">
    <source>
        <dbReference type="SAM" id="Phobius"/>
    </source>
</evidence>
<dbReference type="KEGG" id="chya:V22_12120"/>
<accession>A0A517T6H4</accession>
<evidence type="ECO:0000256" key="1">
    <source>
        <dbReference type="SAM" id="MobiDB-lite"/>
    </source>
</evidence>
<feature type="transmembrane region" description="Helical" evidence="2">
    <location>
        <begin position="53"/>
        <end position="76"/>
    </location>
</feature>
<dbReference type="GO" id="GO:0006465">
    <property type="term" value="P:signal peptide processing"/>
    <property type="evidence" value="ECO:0007669"/>
    <property type="project" value="TreeGrafter"/>
</dbReference>
<gene>
    <name evidence="4" type="primary">outO_1</name>
    <name evidence="4" type="ORF">V22_12120</name>
</gene>
<feature type="transmembrane region" description="Helical" evidence="2">
    <location>
        <begin position="207"/>
        <end position="229"/>
    </location>
</feature>
<keyword evidence="2" id="KW-0472">Membrane</keyword>
<proteinExistence type="predicted"/>
<feature type="transmembrane region" description="Helical" evidence="2">
    <location>
        <begin position="338"/>
        <end position="356"/>
    </location>
</feature>
<dbReference type="GO" id="GO:0005886">
    <property type="term" value="C:plasma membrane"/>
    <property type="evidence" value="ECO:0007669"/>
    <property type="project" value="TreeGrafter"/>
</dbReference>
<keyword evidence="2" id="KW-0812">Transmembrane</keyword>
<reference evidence="4 5" key="1">
    <citation type="submission" date="2019-02" db="EMBL/GenBank/DDBJ databases">
        <title>Deep-cultivation of Planctomycetes and their phenomic and genomic characterization uncovers novel biology.</title>
        <authorList>
            <person name="Wiegand S."/>
            <person name="Jogler M."/>
            <person name="Boedeker C."/>
            <person name="Pinto D."/>
            <person name="Vollmers J."/>
            <person name="Rivas-Marin E."/>
            <person name="Kohn T."/>
            <person name="Peeters S.H."/>
            <person name="Heuer A."/>
            <person name="Rast P."/>
            <person name="Oberbeckmann S."/>
            <person name="Bunk B."/>
            <person name="Jeske O."/>
            <person name="Meyerdierks A."/>
            <person name="Storesund J.E."/>
            <person name="Kallscheuer N."/>
            <person name="Luecker S."/>
            <person name="Lage O.M."/>
            <person name="Pohl T."/>
            <person name="Merkel B.J."/>
            <person name="Hornburger P."/>
            <person name="Mueller R.-W."/>
            <person name="Bruemmer F."/>
            <person name="Labrenz M."/>
            <person name="Spormann A.M."/>
            <person name="Op den Camp H."/>
            <person name="Overmann J."/>
            <person name="Amann R."/>
            <person name="Jetten M.S.M."/>
            <person name="Mascher T."/>
            <person name="Medema M.H."/>
            <person name="Devos D.P."/>
            <person name="Kaster A.-K."/>
            <person name="Ovreas L."/>
            <person name="Rohde M."/>
            <person name="Galperin M.Y."/>
            <person name="Jogler C."/>
        </authorList>
    </citation>
    <scope>NUCLEOTIDE SEQUENCE [LARGE SCALE GENOMIC DNA]</scope>
    <source>
        <strain evidence="4 5">V22</strain>
    </source>
</reference>
<dbReference type="PANTHER" id="PTHR30487:SF0">
    <property type="entry name" value="PREPILIN LEADER PEPTIDASE_N-METHYLTRANSFERASE-RELATED"/>
    <property type="match status" value="1"/>
</dbReference>
<dbReference type="InterPro" id="IPR010627">
    <property type="entry name" value="Prepilin_pept_A24_N"/>
</dbReference>
<feature type="domain" description="Prepilin peptidase A24 N-terminal" evidence="3">
    <location>
        <begin position="64"/>
        <end position="144"/>
    </location>
</feature>